<feature type="region of interest" description="Disordered" evidence="9">
    <location>
        <begin position="1"/>
        <end position="22"/>
    </location>
</feature>
<dbReference type="SUPFAM" id="SSF46992">
    <property type="entry name" value="Ribosomal protein S20"/>
    <property type="match status" value="1"/>
</dbReference>
<evidence type="ECO:0000256" key="5">
    <source>
        <dbReference type="ARBA" id="ARBA00022980"/>
    </source>
</evidence>
<dbReference type="GO" id="GO:0015935">
    <property type="term" value="C:small ribosomal subunit"/>
    <property type="evidence" value="ECO:0007669"/>
    <property type="project" value="TreeGrafter"/>
</dbReference>
<sequence>MANHKSAIKRHRQSLKRRARNRAVKTRIKNVVKAVRQAVEEKDKTQAIEKLRTATSVIGKASQKGILHWKTAARKVSKLTKLVNSIE</sequence>
<dbReference type="OrthoDB" id="9807974at2"/>
<dbReference type="InterPro" id="IPR002583">
    <property type="entry name" value="Ribosomal_bS20"/>
</dbReference>
<evidence type="ECO:0000256" key="9">
    <source>
        <dbReference type="SAM" id="MobiDB-lite"/>
    </source>
</evidence>
<dbReference type="NCBIfam" id="TIGR00029">
    <property type="entry name" value="S20"/>
    <property type="match status" value="1"/>
</dbReference>
<evidence type="ECO:0000256" key="1">
    <source>
        <dbReference type="ARBA" id="ARBA00003134"/>
    </source>
</evidence>
<dbReference type="GO" id="GO:0005829">
    <property type="term" value="C:cytosol"/>
    <property type="evidence" value="ECO:0007669"/>
    <property type="project" value="TreeGrafter"/>
</dbReference>
<dbReference type="EMBL" id="FNIN01000001">
    <property type="protein sequence ID" value="SDN28116.1"/>
    <property type="molecule type" value="Genomic_DNA"/>
</dbReference>
<comment type="similarity">
    <text evidence="2 8">Belongs to the bacterial ribosomal protein bS20 family.</text>
</comment>
<dbReference type="PANTHER" id="PTHR33398:SF1">
    <property type="entry name" value="SMALL RIBOSOMAL SUBUNIT PROTEIN BS20C"/>
    <property type="match status" value="1"/>
</dbReference>
<dbReference type="AlphaFoldDB" id="A0A1H0A5V1"/>
<dbReference type="PANTHER" id="PTHR33398">
    <property type="entry name" value="30S RIBOSOMAL PROTEIN S20"/>
    <property type="match status" value="1"/>
</dbReference>
<keyword evidence="11" id="KW-1185">Reference proteome</keyword>
<evidence type="ECO:0000313" key="11">
    <source>
        <dbReference type="Proteomes" id="UP000199602"/>
    </source>
</evidence>
<organism evidence="10 11">
    <name type="scientific">Desulfonauticus submarinus</name>
    <dbReference type="NCBI Taxonomy" id="206665"/>
    <lineage>
        <taxon>Bacteria</taxon>
        <taxon>Pseudomonadati</taxon>
        <taxon>Thermodesulfobacteriota</taxon>
        <taxon>Desulfovibrionia</taxon>
        <taxon>Desulfovibrionales</taxon>
        <taxon>Desulfonauticaceae</taxon>
        <taxon>Desulfonauticus</taxon>
    </lineage>
</organism>
<comment type="function">
    <text evidence="1 8">Binds directly to 16S ribosomal RNA.</text>
</comment>
<dbReference type="HAMAP" id="MF_00500">
    <property type="entry name" value="Ribosomal_bS20"/>
    <property type="match status" value="1"/>
</dbReference>
<dbReference type="GO" id="GO:0006412">
    <property type="term" value="P:translation"/>
    <property type="evidence" value="ECO:0007669"/>
    <property type="project" value="UniProtKB-UniRule"/>
</dbReference>
<dbReference type="Pfam" id="PF01649">
    <property type="entry name" value="Ribosomal_S20p"/>
    <property type="match status" value="1"/>
</dbReference>
<protein>
    <recommendedName>
        <fullName evidence="7 8">Small ribosomal subunit protein bS20</fullName>
    </recommendedName>
</protein>
<accession>A0A1H0A5V1</accession>
<dbReference type="FunFam" id="1.20.58.110:FF:000001">
    <property type="entry name" value="30S ribosomal protein S20"/>
    <property type="match status" value="1"/>
</dbReference>
<keyword evidence="3 8" id="KW-0699">rRNA-binding</keyword>
<gene>
    <name evidence="8" type="primary">rpsT</name>
    <name evidence="10" type="ORF">SAMN04488516_101270</name>
</gene>
<keyword evidence="5 8" id="KW-0689">Ribosomal protein</keyword>
<evidence type="ECO:0000313" key="10">
    <source>
        <dbReference type="EMBL" id="SDN28116.1"/>
    </source>
</evidence>
<evidence type="ECO:0000256" key="7">
    <source>
        <dbReference type="ARBA" id="ARBA00035136"/>
    </source>
</evidence>
<proteinExistence type="inferred from homology"/>
<name>A0A1H0A5V1_9BACT</name>
<evidence type="ECO:0000256" key="6">
    <source>
        <dbReference type="ARBA" id="ARBA00023274"/>
    </source>
</evidence>
<dbReference type="STRING" id="206665.SAMN04488516_101270"/>
<evidence type="ECO:0000256" key="8">
    <source>
        <dbReference type="HAMAP-Rule" id="MF_00500"/>
    </source>
</evidence>
<dbReference type="RefSeq" id="WP_092062211.1">
    <property type="nucleotide sequence ID" value="NZ_FNIN01000001.1"/>
</dbReference>
<dbReference type="GO" id="GO:0070181">
    <property type="term" value="F:small ribosomal subunit rRNA binding"/>
    <property type="evidence" value="ECO:0007669"/>
    <property type="project" value="TreeGrafter"/>
</dbReference>
<keyword evidence="6 8" id="KW-0687">Ribonucleoprotein</keyword>
<dbReference type="InterPro" id="IPR036510">
    <property type="entry name" value="Ribosomal_bS20_sf"/>
</dbReference>
<evidence type="ECO:0000256" key="4">
    <source>
        <dbReference type="ARBA" id="ARBA00022884"/>
    </source>
</evidence>
<evidence type="ECO:0000256" key="3">
    <source>
        <dbReference type="ARBA" id="ARBA00022730"/>
    </source>
</evidence>
<evidence type="ECO:0000256" key="2">
    <source>
        <dbReference type="ARBA" id="ARBA00007634"/>
    </source>
</evidence>
<reference evidence="10 11" key="1">
    <citation type="submission" date="2016-10" db="EMBL/GenBank/DDBJ databases">
        <authorList>
            <person name="de Groot N.N."/>
        </authorList>
    </citation>
    <scope>NUCLEOTIDE SEQUENCE [LARGE SCALE GENOMIC DNA]</scope>
    <source>
        <strain evidence="10 11">DSM 15269</strain>
    </source>
</reference>
<dbReference type="Gene3D" id="1.20.58.110">
    <property type="entry name" value="Ribosomal protein S20"/>
    <property type="match status" value="1"/>
</dbReference>
<dbReference type="Proteomes" id="UP000199602">
    <property type="component" value="Unassembled WGS sequence"/>
</dbReference>
<keyword evidence="4 8" id="KW-0694">RNA-binding</keyword>
<dbReference type="GO" id="GO:0003735">
    <property type="term" value="F:structural constituent of ribosome"/>
    <property type="evidence" value="ECO:0007669"/>
    <property type="project" value="InterPro"/>
</dbReference>